<dbReference type="OrthoDB" id="7776926at2"/>
<dbReference type="Proteomes" id="UP000183635">
    <property type="component" value="Unassembled WGS sequence"/>
</dbReference>
<proteinExistence type="predicted"/>
<gene>
    <name evidence="2" type="ORF">SAMN04488021_11230</name>
</gene>
<dbReference type="AlphaFoldDB" id="A0A1I3A2N6"/>
<sequence>MIPLANQIHSRAGPATTAATHLGDPVGTTVAQGRTDIPPVEEASSVSEDVQLGRDGIGHAAKAAAEPGEPRRARPAKPAADDTDGPQDRAVFRAKVIKFLNAMYRDDEAFQRALKLGTIVVRAVEDQPEPEMRPELTYAIYREGAIQAAAELALRRGADGLPASVGPNDFIAWWPK</sequence>
<keyword evidence="3" id="KW-1185">Reference proteome</keyword>
<evidence type="ECO:0000256" key="1">
    <source>
        <dbReference type="SAM" id="MobiDB-lite"/>
    </source>
</evidence>
<evidence type="ECO:0000313" key="2">
    <source>
        <dbReference type="EMBL" id="SFH44136.1"/>
    </source>
</evidence>
<evidence type="ECO:0000313" key="3">
    <source>
        <dbReference type="Proteomes" id="UP000183635"/>
    </source>
</evidence>
<feature type="region of interest" description="Disordered" evidence="1">
    <location>
        <begin position="1"/>
        <end position="88"/>
    </location>
</feature>
<reference evidence="2 3" key="1">
    <citation type="submission" date="2016-10" db="EMBL/GenBank/DDBJ databases">
        <authorList>
            <person name="de Groot N.N."/>
        </authorList>
    </citation>
    <scope>NUCLEOTIDE SEQUENCE [LARGE SCALE GENOMIC DNA]</scope>
    <source>
        <strain evidence="2 3">DSM 8537</strain>
    </source>
</reference>
<name>A0A1I3A2N6_9RHOB</name>
<dbReference type="EMBL" id="FOPU01000012">
    <property type="protein sequence ID" value="SFH44136.1"/>
    <property type="molecule type" value="Genomic_DNA"/>
</dbReference>
<dbReference type="RefSeq" id="WP_074967288.1">
    <property type="nucleotide sequence ID" value="NZ_CBCRYP010000010.1"/>
</dbReference>
<dbReference type="STRING" id="34004.SAMN04488021_11230"/>
<protein>
    <submittedName>
        <fullName evidence="2">Uncharacterized protein</fullName>
    </submittedName>
</protein>
<accession>A0A1I3A2N6</accession>
<organism evidence="2 3">
    <name type="scientific">Paracoccus aminovorans</name>
    <dbReference type="NCBI Taxonomy" id="34004"/>
    <lineage>
        <taxon>Bacteria</taxon>
        <taxon>Pseudomonadati</taxon>
        <taxon>Pseudomonadota</taxon>
        <taxon>Alphaproteobacteria</taxon>
        <taxon>Rhodobacterales</taxon>
        <taxon>Paracoccaceae</taxon>
        <taxon>Paracoccus</taxon>
    </lineage>
</organism>